<organism evidence="2 3">
    <name type="scientific">Smittium culicis</name>
    <dbReference type="NCBI Taxonomy" id="133412"/>
    <lineage>
        <taxon>Eukaryota</taxon>
        <taxon>Fungi</taxon>
        <taxon>Fungi incertae sedis</taxon>
        <taxon>Zoopagomycota</taxon>
        <taxon>Kickxellomycotina</taxon>
        <taxon>Harpellomycetes</taxon>
        <taxon>Harpellales</taxon>
        <taxon>Legeriomycetaceae</taxon>
        <taxon>Smittium</taxon>
    </lineage>
</organism>
<feature type="transmembrane region" description="Helical" evidence="1">
    <location>
        <begin position="119"/>
        <end position="140"/>
    </location>
</feature>
<keyword evidence="1" id="KW-0812">Transmembrane</keyword>
<evidence type="ECO:0000313" key="3">
    <source>
        <dbReference type="Proteomes" id="UP000187283"/>
    </source>
</evidence>
<keyword evidence="3" id="KW-1185">Reference proteome</keyword>
<feature type="transmembrane region" description="Helical" evidence="1">
    <location>
        <begin position="59"/>
        <end position="81"/>
    </location>
</feature>
<name>A0A1R1XTS3_9FUNG</name>
<evidence type="ECO:0000313" key="2">
    <source>
        <dbReference type="EMBL" id="OMJ18042.1"/>
    </source>
</evidence>
<dbReference type="EMBL" id="LSSN01001858">
    <property type="protein sequence ID" value="OMJ18042.1"/>
    <property type="molecule type" value="Genomic_DNA"/>
</dbReference>
<feature type="transmembrane region" description="Helical" evidence="1">
    <location>
        <begin position="20"/>
        <end position="39"/>
    </location>
</feature>
<dbReference type="AlphaFoldDB" id="A0A1R1XTS3"/>
<dbReference type="Proteomes" id="UP000187283">
    <property type="component" value="Unassembled WGS sequence"/>
</dbReference>
<proteinExistence type="predicted"/>
<gene>
    <name evidence="2" type="ORF">AYI70_g5598</name>
</gene>
<reference evidence="2 3" key="1">
    <citation type="submission" date="2017-01" db="EMBL/GenBank/DDBJ databases">
        <authorList>
            <person name="Mah S.A."/>
            <person name="Swanson W.J."/>
            <person name="Moy G.W."/>
            <person name="Vacquier V.D."/>
        </authorList>
    </citation>
    <scope>NUCLEOTIDE SEQUENCE [LARGE SCALE GENOMIC DNA]</scope>
    <source>
        <strain evidence="2 3">GSMNP</strain>
    </source>
</reference>
<comment type="caution">
    <text evidence="2">The sequence shown here is derived from an EMBL/GenBank/DDBJ whole genome shotgun (WGS) entry which is preliminary data.</text>
</comment>
<keyword evidence="1" id="KW-0472">Membrane</keyword>
<evidence type="ECO:0000256" key="1">
    <source>
        <dbReference type="SAM" id="Phobius"/>
    </source>
</evidence>
<keyword evidence="1" id="KW-1133">Transmembrane helix</keyword>
<accession>A0A1R1XTS3</accession>
<protein>
    <submittedName>
        <fullName evidence="2">Uncharacterized protein</fullName>
    </submittedName>
</protein>
<sequence>MVKFGQKACGNMFSAGIHELTAKIAPIVPAFGIGVSAGLSMRVDKFLICLVIQSTDYGLFRSLVFLIIPFTTIELLLIWGVGQDTVATPDLYTLYATTGHKIVFGCPFISQGRPIGSPFLFSFGAIITSLRVLLLTVVLASSMR</sequence>